<evidence type="ECO:0000256" key="4">
    <source>
        <dbReference type="ARBA" id="ARBA00022679"/>
    </source>
</evidence>
<keyword evidence="7" id="KW-1208">Phospholipid metabolism</keyword>
<organism evidence="10 11">
    <name type="scientific">Ceratopteris richardii</name>
    <name type="common">Triangle waterfern</name>
    <dbReference type="NCBI Taxonomy" id="49495"/>
    <lineage>
        <taxon>Eukaryota</taxon>
        <taxon>Viridiplantae</taxon>
        <taxon>Streptophyta</taxon>
        <taxon>Embryophyta</taxon>
        <taxon>Tracheophyta</taxon>
        <taxon>Polypodiopsida</taxon>
        <taxon>Polypodiidae</taxon>
        <taxon>Polypodiales</taxon>
        <taxon>Pteridineae</taxon>
        <taxon>Pteridaceae</taxon>
        <taxon>Parkerioideae</taxon>
        <taxon>Ceratopteris</taxon>
    </lineage>
</organism>
<evidence type="ECO:0000256" key="3">
    <source>
        <dbReference type="ARBA" id="ARBA00022516"/>
    </source>
</evidence>
<dbReference type="EC" id="2.3.1.51" evidence="7"/>
<dbReference type="NCBIfam" id="TIGR00530">
    <property type="entry name" value="AGP_acyltrn"/>
    <property type="match status" value="1"/>
</dbReference>
<evidence type="ECO:0000313" key="11">
    <source>
        <dbReference type="Proteomes" id="UP000825935"/>
    </source>
</evidence>
<evidence type="ECO:0000256" key="2">
    <source>
        <dbReference type="ARBA" id="ARBA00008655"/>
    </source>
</evidence>
<feature type="transmembrane region" description="Helical" evidence="8">
    <location>
        <begin position="188"/>
        <end position="211"/>
    </location>
</feature>
<keyword evidence="4 7" id="KW-0808">Transferase</keyword>
<keyword evidence="5 7" id="KW-0443">Lipid metabolism</keyword>
<dbReference type="EMBL" id="CM035416">
    <property type="protein sequence ID" value="KAH7425633.1"/>
    <property type="molecule type" value="Genomic_DNA"/>
</dbReference>
<gene>
    <name evidence="10" type="ORF">KP509_11G063600</name>
</gene>
<dbReference type="SUPFAM" id="SSF69593">
    <property type="entry name" value="Glycerol-3-phosphate (1)-acyltransferase"/>
    <property type="match status" value="1"/>
</dbReference>
<dbReference type="GO" id="GO:0016020">
    <property type="term" value="C:membrane"/>
    <property type="evidence" value="ECO:0007669"/>
    <property type="project" value="InterPro"/>
</dbReference>
<dbReference type="Proteomes" id="UP000825935">
    <property type="component" value="Chromosome 11"/>
</dbReference>
<accession>A0A8T2TVK4</accession>
<keyword evidence="8" id="KW-0812">Transmembrane</keyword>
<evidence type="ECO:0000256" key="1">
    <source>
        <dbReference type="ARBA" id="ARBA00005189"/>
    </source>
</evidence>
<keyword evidence="8" id="KW-1133">Transmembrane helix</keyword>
<dbReference type="OrthoDB" id="417078at2759"/>
<evidence type="ECO:0000256" key="5">
    <source>
        <dbReference type="ARBA" id="ARBA00023098"/>
    </source>
</evidence>
<dbReference type="PANTHER" id="PTHR10434">
    <property type="entry name" value="1-ACYL-SN-GLYCEROL-3-PHOSPHATE ACYLTRANSFERASE"/>
    <property type="match status" value="1"/>
</dbReference>
<protein>
    <recommendedName>
        <fullName evidence="7">1-acyl-sn-glycerol-3-phosphate acyltransferase</fullName>
        <ecNumber evidence="7">2.3.1.51</ecNumber>
    </recommendedName>
</protein>
<evidence type="ECO:0000313" key="10">
    <source>
        <dbReference type="EMBL" id="KAH7425633.1"/>
    </source>
</evidence>
<keyword evidence="8" id="KW-0472">Membrane</keyword>
<sequence length="420" mass="47081">MPSVVPSQPAHVICTFPFSCCDSRRNLWGEASTRCSGLGVCSMDGCLISMKTLIEFRRRDTSVICRRRDTSVICRLLRSTERNGKQSSAMPYFVGKRLCRNGFSAGLLVAQPDKRSLASCLLRHLSFCNGGDRFFQGEVKFQSCRKQRAVRFKTAVSANMSHASSADWSGTTIPSGPTFMQRARAFCFYFTTYLVAVPLFFVMLLVQPVVLILDRHKRKAQHFINKIWASLTIGLFYKAQIIGQENLPGPDDAAVYVSNHQSFLDIYTLFLLDRPFKFISKTSIFLIPIIGWSMYLTGHVPLRRMDTRSQMECLRHCQKLIKQGVPVFFFPEGTRSRDGKLAQFKRGAFTIAAKTQVPVVPITLIGTGMLMPNGLEGTLRPGSVKVIIHPPLHGSNADELCQQSRDIISKTLLQHGFGVH</sequence>
<dbReference type="GO" id="GO:0003841">
    <property type="term" value="F:1-acylglycerol-3-phosphate O-acyltransferase activity"/>
    <property type="evidence" value="ECO:0007669"/>
    <property type="project" value="UniProtKB-UniRule"/>
</dbReference>
<comment type="pathway">
    <text evidence="1">Lipid metabolism.</text>
</comment>
<dbReference type="Pfam" id="PF01553">
    <property type="entry name" value="Acyltransferase"/>
    <property type="match status" value="1"/>
</dbReference>
<keyword evidence="6 7" id="KW-0012">Acyltransferase</keyword>
<feature type="domain" description="Phospholipid/glycerol acyltransferase" evidence="9">
    <location>
        <begin position="254"/>
        <end position="367"/>
    </location>
</feature>
<evidence type="ECO:0000256" key="7">
    <source>
        <dbReference type="RuleBase" id="RU361267"/>
    </source>
</evidence>
<feature type="transmembrane region" description="Helical" evidence="8">
    <location>
        <begin position="278"/>
        <end position="298"/>
    </location>
</feature>
<evidence type="ECO:0000256" key="6">
    <source>
        <dbReference type="ARBA" id="ARBA00023315"/>
    </source>
</evidence>
<comment type="domain">
    <text evidence="7">The HXXXXD motif is essential for acyltransferase activity and may constitute the binding site for the phosphate moiety of the glycerol-3-phosphate.</text>
</comment>
<keyword evidence="7" id="KW-0594">Phospholipid biosynthesis</keyword>
<dbReference type="GO" id="GO:0006654">
    <property type="term" value="P:phosphatidic acid biosynthetic process"/>
    <property type="evidence" value="ECO:0007669"/>
    <property type="project" value="TreeGrafter"/>
</dbReference>
<dbReference type="PANTHER" id="PTHR10434:SF64">
    <property type="entry name" value="1-ACYL-SN-GLYCEROL-3-PHOSPHATE ACYLTRANSFERASE-RELATED"/>
    <property type="match status" value="1"/>
</dbReference>
<dbReference type="InterPro" id="IPR004552">
    <property type="entry name" value="AGP_acyltrans"/>
</dbReference>
<evidence type="ECO:0000259" key="9">
    <source>
        <dbReference type="SMART" id="SM00563"/>
    </source>
</evidence>
<keyword evidence="3 7" id="KW-0444">Lipid biosynthesis</keyword>
<dbReference type="InterPro" id="IPR002123">
    <property type="entry name" value="Plipid/glycerol_acylTrfase"/>
</dbReference>
<proteinExistence type="inferred from homology"/>
<reference evidence="10" key="1">
    <citation type="submission" date="2021-08" db="EMBL/GenBank/DDBJ databases">
        <title>WGS assembly of Ceratopteris richardii.</title>
        <authorList>
            <person name="Marchant D.B."/>
            <person name="Chen G."/>
            <person name="Jenkins J."/>
            <person name="Shu S."/>
            <person name="Leebens-Mack J."/>
            <person name="Grimwood J."/>
            <person name="Schmutz J."/>
            <person name="Soltis P."/>
            <person name="Soltis D."/>
            <person name="Chen Z.-H."/>
        </authorList>
    </citation>
    <scope>NUCLEOTIDE SEQUENCE</scope>
    <source>
        <strain evidence="10">Whitten #5841</strain>
        <tissue evidence="10">Leaf</tissue>
    </source>
</reference>
<comment type="caution">
    <text evidence="10">The sequence shown here is derived from an EMBL/GenBank/DDBJ whole genome shotgun (WGS) entry which is preliminary data.</text>
</comment>
<dbReference type="SMART" id="SM00563">
    <property type="entry name" value="PlsC"/>
    <property type="match status" value="1"/>
</dbReference>
<dbReference type="CDD" id="cd07989">
    <property type="entry name" value="LPLAT_AGPAT-like"/>
    <property type="match status" value="1"/>
</dbReference>
<dbReference type="AlphaFoldDB" id="A0A8T2TVK4"/>
<comment type="catalytic activity">
    <reaction evidence="7">
        <text>a 1-acyl-sn-glycero-3-phosphate + an acyl-CoA = a 1,2-diacyl-sn-glycero-3-phosphate + CoA</text>
        <dbReference type="Rhea" id="RHEA:19709"/>
        <dbReference type="ChEBI" id="CHEBI:57287"/>
        <dbReference type="ChEBI" id="CHEBI:57970"/>
        <dbReference type="ChEBI" id="CHEBI:58342"/>
        <dbReference type="ChEBI" id="CHEBI:58608"/>
        <dbReference type="EC" id="2.3.1.51"/>
    </reaction>
</comment>
<comment type="similarity">
    <text evidence="2 7">Belongs to the 1-acyl-sn-glycerol-3-phosphate acyltransferase family.</text>
</comment>
<dbReference type="EMBL" id="CM035416">
    <property type="protein sequence ID" value="KAH7425634.1"/>
    <property type="molecule type" value="Genomic_DNA"/>
</dbReference>
<keyword evidence="11" id="KW-1185">Reference proteome</keyword>
<evidence type="ECO:0000256" key="8">
    <source>
        <dbReference type="SAM" id="Phobius"/>
    </source>
</evidence>
<name>A0A8T2TVK4_CERRI</name>